<sequence length="412" mass="42693">MRKLIHDLAVVRRNPVFRRFWLGMLISRAGDAFTTLALSWLVLTVAGPAELGVVLLCFGLPRIFSAPVAGRLLDRFQARVLLGWDNALRGGLVALLPVLASVRLLSVPVICSIAACCAALSAVTEVAEGALVPRLVEDADLEPANALLSANWELAYIVGPPVSGLIVAWSGASPALIVDALSFGLMSVICFRLPHIPKTSVEHPAGFIKKWLGTGALFRLPAVLTLTLTTVGFLFLNGMVEVFYPVFSRNGLQAGSGAYGLLVGVTGGGALLGVVFGQALFRNLRPGVKIALAVGGGAPFFGLLALTGNVAVAVVLVGVASFLWGPYYVVERSLVQRLIPENLRGQVMGARTAISSLGFPLGGAAAGAVMAGASIGAVILAMSLAYVLLAMIPLLSGSLRKAAAAQAPAASR</sequence>
<dbReference type="SUPFAM" id="SSF103473">
    <property type="entry name" value="MFS general substrate transporter"/>
    <property type="match status" value="1"/>
</dbReference>
<reference evidence="9" key="1">
    <citation type="journal article" date="2019" name="Int. J. Syst. Evol. Microbiol.">
        <title>The Global Catalogue of Microorganisms (GCM) 10K type strain sequencing project: providing services to taxonomists for standard genome sequencing and annotation.</title>
        <authorList>
            <consortium name="The Broad Institute Genomics Platform"/>
            <consortium name="The Broad Institute Genome Sequencing Center for Infectious Disease"/>
            <person name="Wu L."/>
            <person name="Ma J."/>
        </authorList>
    </citation>
    <scope>NUCLEOTIDE SEQUENCE [LARGE SCALE GENOMIC DNA]</scope>
    <source>
        <strain evidence="9">JCM 16898</strain>
    </source>
</reference>
<dbReference type="Proteomes" id="UP001500689">
    <property type="component" value="Unassembled WGS sequence"/>
</dbReference>
<dbReference type="RefSeq" id="WP_344861588.1">
    <property type="nucleotide sequence ID" value="NZ_BAAAZN010000007.1"/>
</dbReference>
<comment type="caution">
    <text evidence="8">The sequence shown here is derived from an EMBL/GenBank/DDBJ whole genome shotgun (WGS) entry which is preliminary data.</text>
</comment>
<feature type="transmembrane region" description="Helical" evidence="7">
    <location>
        <begin position="256"/>
        <end position="276"/>
    </location>
</feature>
<keyword evidence="4 7" id="KW-0812">Transmembrane</keyword>
<evidence type="ECO:0000256" key="5">
    <source>
        <dbReference type="ARBA" id="ARBA00022989"/>
    </source>
</evidence>
<feature type="transmembrane region" description="Helical" evidence="7">
    <location>
        <begin position="288"/>
        <end position="306"/>
    </location>
</feature>
<dbReference type="Gene3D" id="1.20.1250.20">
    <property type="entry name" value="MFS general substrate transporter like domains"/>
    <property type="match status" value="1"/>
</dbReference>
<dbReference type="InterPro" id="IPR036259">
    <property type="entry name" value="MFS_trans_sf"/>
</dbReference>
<evidence type="ECO:0000256" key="1">
    <source>
        <dbReference type="ARBA" id="ARBA00004429"/>
    </source>
</evidence>
<evidence type="ECO:0000256" key="7">
    <source>
        <dbReference type="SAM" id="Phobius"/>
    </source>
</evidence>
<name>A0ABP6WGX4_9PSEU</name>
<keyword evidence="9" id="KW-1185">Reference proteome</keyword>
<accession>A0ABP6WGX4</accession>
<evidence type="ECO:0000256" key="6">
    <source>
        <dbReference type="ARBA" id="ARBA00023136"/>
    </source>
</evidence>
<dbReference type="CDD" id="cd06173">
    <property type="entry name" value="MFS_MefA_like"/>
    <property type="match status" value="1"/>
</dbReference>
<keyword evidence="5 7" id="KW-1133">Transmembrane helix</keyword>
<keyword evidence="3" id="KW-1003">Cell membrane</keyword>
<dbReference type="PANTHER" id="PTHR23513">
    <property type="entry name" value="INTEGRAL MEMBRANE EFFLUX PROTEIN-RELATED"/>
    <property type="match status" value="1"/>
</dbReference>
<keyword evidence="2" id="KW-0813">Transport</keyword>
<feature type="transmembrane region" description="Helical" evidence="7">
    <location>
        <begin position="51"/>
        <end position="73"/>
    </location>
</feature>
<protein>
    <submittedName>
        <fullName evidence="8">MFS transporter</fullName>
    </submittedName>
</protein>
<evidence type="ECO:0000313" key="8">
    <source>
        <dbReference type="EMBL" id="GAA3551066.1"/>
    </source>
</evidence>
<proteinExistence type="predicted"/>
<evidence type="ECO:0000256" key="4">
    <source>
        <dbReference type="ARBA" id="ARBA00022692"/>
    </source>
</evidence>
<feature type="transmembrane region" description="Helical" evidence="7">
    <location>
        <begin position="312"/>
        <end position="330"/>
    </location>
</feature>
<feature type="transmembrane region" description="Helical" evidence="7">
    <location>
        <begin position="375"/>
        <end position="395"/>
    </location>
</feature>
<keyword evidence="6 7" id="KW-0472">Membrane</keyword>
<evidence type="ECO:0000256" key="3">
    <source>
        <dbReference type="ARBA" id="ARBA00022475"/>
    </source>
</evidence>
<dbReference type="PANTHER" id="PTHR23513:SF9">
    <property type="entry name" value="ENTEROBACTIN EXPORTER ENTS"/>
    <property type="match status" value="1"/>
</dbReference>
<dbReference type="Pfam" id="PF07690">
    <property type="entry name" value="MFS_1"/>
    <property type="match status" value="1"/>
</dbReference>
<evidence type="ECO:0000313" key="9">
    <source>
        <dbReference type="Proteomes" id="UP001500689"/>
    </source>
</evidence>
<comment type="subcellular location">
    <subcellularLocation>
        <location evidence="1">Cell inner membrane</location>
        <topology evidence="1">Multi-pass membrane protein</topology>
    </subcellularLocation>
</comment>
<dbReference type="EMBL" id="BAAAZN010000007">
    <property type="protein sequence ID" value="GAA3551066.1"/>
    <property type="molecule type" value="Genomic_DNA"/>
</dbReference>
<feature type="transmembrane region" description="Helical" evidence="7">
    <location>
        <begin position="350"/>
        <end position="369"/>
    </location>
</feature>
<feature type="transmembrane region" description="Helical" evidence="7">
    <location>
        <begin position="20"/>
        <end position="45"/>
    </location>
</feature>
<dbReference type="InterPro" id="IPR011701">
    <property type="entry name" value="MFS"/>
</dbReference>
<gene>
    <name evidence="8" type="ORF">GCM10022222_38280</name>
</gene>
<feature type="transmembrane region" description="Helical" evidence="7">
    <location>
        <begin position="211"/>
        <end position="236"/>
    </location>
</feature>
<organism evidence="8 9">
    <name type="scientific">Amycolatopsis ultiminotia</name>
    <dbReference type="NCBI Taxonomy" id="543629"/>
    <lineage>
        <taxon>Bacteria</taxon>
        <taxon>Bacillati</taxon>
        <taxon>Actinomycetota</taxon>
        <taxon>Actinomycetes</taxon>
        <taxon>Pseudonocardiales</taxon>
        <taxon>Pseudonocardiaceae</taxon>
        <taxon>Amycolatopsis</taxon>
    </lineage>
</organism>
<evidence type="ECO:0000256" key="2">
    <source>
        <dbReference type="ARBA" id="ARBA00022448"/>
    </source>
</evidence>